<accession>D7KVD7</accession>
<dbReference type="eggNOG" id="KOG2502">
    <property type="taxonomic scope" value="Eukaryota"/>
</dbReference>
<evidence type="ECO:0000313" key="4">
    <source>
        <dbReference type="Proteomes" id="UP000008694"/>
    </source>
</evidence>
<dbReference type="STRING" id="81972.D7KVD7"/>
<dbReference type="Gramene" id="scaffold_200376.1">
    <property type="protein sequence ID" value="scaffold_200376.1"/>
    <property type="gene ID" value="scaffold_200376.1"/>
</dbReference>
<comment type="similarity">
    <text evidence="1">Belongs to the TUB family.</text>
</comment>
<sequence>MEEVCMVQDTCVPVEQSCWANMPHELLRDVLMRIERSEDTWNWRQIVKEIVKFPEVFSKFTFPISLKQPGPRGSLVQCYVKRNRSSQTFYLFLGETASNDDGKFLIAPKRFMRPTFSEYIISLNCDDFSSGRENPGAQSASILVSLEQVSLRSQSGNYPRAHISREILKVKILVLGSRITKHKRTHCVMDVIPASAVEPGGTTPTQTEIDNFVSFRSPSGQKAKECQLMITSGQKQI</sequence>
<keyword evidence="4" id="KW-1185">Reference proteome</keyword>
<evidence type="ECO:0000313" key="3">
    <source>
        <dbReference type="EMBL" id="EFH62758.1"/>
    </source>
</evidence>
<dbReference type="Gene3D" id="3.20.90.10">
    <property type="entry name" value="Tubby Protein, Chain A"/>
    <property type="match status" value="1"/>
</dbReference>
<dbReference type="PANTHER" id="PTHR16517">
    <property type="entry name" value="TUBBY-RELATED"/>
    <property type="match status" value="1"/>
</dbReference>
<organism evidence="4">
    <name type="scientific">Arabidopsis lyrata subsp. lyrata</name>
    <name type="common">Lyre-leaved rock-cress</name>
    <dbReference type="NCBI Taxonomy" id="81972"/>
    <lineage>
        <taxon>Eukaryota</taxon>
        <taxon>Viridiplantae</taxon>
        <taxon>Streptophyta</taxon>
        <taxon>Embryophyta</taxon>
        <taxon>Tracheophyta</taxon>
        <taxon>Spermatophyta</taxon>
        <taxon>Magnoliopsida</taxon>
        <taxon>eudicotyledons</taxon>
        <taxon>Gunneridae</taxon>
        <taxon>Pentapetalae</taxon>
        <taxon>rosids</taxon>
        <taxon>malvids</taxon>
        <taxon>Brassicales</taxon>
        <taxon>Brassicaceae</taxon>
        <taxon>Camelineae</taxon>
        <taxon>Arabidopsis</taxon>
    </lineage>
</organism>
<reference evidence="4" key="1">
    <citation type="journal article" date="2011" name="Nat. Genet.">
        <title>The Arabidopsis lyrata genome sequence and the basis of rapid genome size change.</title>
        <authorList>
            <person name="Hu T.T."/>
            <person name="Pattyn P."/>
            <person name="Bakker E.G."/>
            <person name="Cao J."/>
            <person name="Cheng J.-F."/>
            <person name="Clark R.M."/>
            <person name="Fahlgren N."/>
            <person name="Fawcett J.A."/>
            <person name="Grimwood J."/>
            <person name="Gundlach H."/>
            <person name="Haberer G."/>
            <person name="Hollister J.D."/>
            <person name="Ossowski S."/>
            <person name="Ottilar R.P."/>
            <person name="Salamov A.A."/>
            <person name="Schneeberger K."/>
            <person name="Spannagl M."/>
            <person name="Wang X."/>
            <person name="Yang L."/>
            <person name="Nasrallah M.E."/>
            <person name="Bergelson J."/>
            <person name="Carrington J.C."/>
            <person name="Gaut B.S."/>
            <person name="Schmutz J."/>
            <person name="Mayer K.F.X."/>
            <person name="Van de Peer Y."/>
            <person name="Grigoriev I.V."/>
            <person name="Nordborg M."/>
            <person name="Weigel D."/>
            <person name="Guo Y.-L."/>
        </authorList>
    </citation>
    <scope>NUCLEOTIDE SEQUENCE [LARGE SCALE GENOMIC DNA]</scope>
    <source>
        <strain evidence="4">cv. MN47</strain>
    </source>
</reference>
<dbReference type="SUPFAM" id="SSF54518">
    <property type="entry name" value="Tubby C-terminal domain-like"/>
    <property type="match status" value="1"/>
</dbReference>
<evidence type="ECO:0000259" key="2">
    <source>
        <dbReference type="Pfam" id="PF01167"/>
    </source>
</evidence>
<dbReference type="AlphaFoldDB" id="D7KVD7"/>
<feature type="domain" description="Tubby C-terminal" evidence="2">
    <location>
        <begin position="66"/>
        <end position="134"/>
    </location>
</feature>
<dbReference type="InterPro" id="IPR025659">
    <property type="entry name" value="Tubby-like_C"/>
</dbReference>
<dbReference type="HOGENOM" id="CLU_1172083_0_0_1"/>
<dbReference type="Proteomes" id="UP000008694">
    <property type="component" value="Unassembled WGS sequence"/>
</dbReference>
<gene>
    <name evidence="3" type="ORF">ARALYDRAFT_893302</name>
</gene>
<proteinExistence type="inferred from homology"/>
<dbReference type="EMBL" id="GL348714">
    <property type="protein sequence ID" value="EFH62758.1"/>
    <property type="molecule type" value="Genomic_DNA"/>
</dbReference>
<evidence type="ECO:0000256" key="1">
    <source>
        <dbReference type="ARBA" id="ARBA00007129"/>
    </source>
</evidence>
<name>D7KVD7_ARALL</name>
<dbReference type="InterPro" id="IPR000007">
    <property type="entry name" value="Tubby_C"/>
</dbReference>
<dbReference type="Pfam" id="PF01167">
    <property type="entry name" value="Tub"/>
    <property type="match status" value="1"/>
</dbReference>
<dbReference type="PANTHER" id="PTHR16517:SF119">
    <property type="entry name" value="TUBBY-LIKE F-BOX PROTEIN 3"/>
    <property type="match status" value="1"/>
</dbReference>
<protein>
    <recommendedName>
        <fullName evidence="2">Tubby C-terminal domain-containing protein</fullName>
    </recommendedName>
</protein>